<accession>A0A927R7I5</accession>
<gene>
    <name evidence="2" type="ORF">HEB94_001127</name>
</gene>
<dbReference type="RefSeq" id="WP_192748857.1">
    <property type="nucleotide sequence ID" value="NZ_BAABJL010000209.1"/>
</dbReference>
<feature type="compositionally biased region" description="Low complexity" evidence="1">
    <location>
        <begin position="56"/>
        <end position="68"/>
    </location>
</feature>
<evidence type="ECO:0000313" key="3">
    <source>
        <dbReference type="Proteomes" id="UP000638648"/>
    </source>
</evidence>
<feature type="region of interest" description="Disordered" evidence="1">
    <location>
        <begin position="56"/>
        <end position="78"/>
    </location>
</feature>
<organism evidence="2 3">
    <name type="scientific">Actinopolymorpha pittospori</name>
    <dbReference type="NCBI Taxonomy" id="648752"/>
    <lineage>
        <taxon>Bacteria</taxon>
        <taxon>Bacillati</taxon>
        <taxon>Actinomycetota</taxon>
        <taxon>Actinomycetes</taxon>
        <taxon>Propionibacteriales</taxon>
        <taxon>Actinopolymorphaceae</taxon>
        <taxon>Actinopolymorpha</taxon>
    </lineage>
</organism>
<dbReference type="EMBL" id="JADBEM010000001">
    <property type="protein sequence ID" value="MBE1604279.1"/>
    <property type="molecule type" value="Genomic_DNA"/>
</dbReference>
<dbReference type="Proteomes" id="UP000638648">
    <property type="component" value="Unassembled WGS sequence"/>
</dbReference>
<name>A0A927R7I5_9ACTN</name>
<evidence type="ECO:0000256" key="1">
    <source>
        <dbReference type="SAM" id="MobiDB-lite"/>
    </source>
</evidence>
<evidence type="ECO:0000313" key="2">
    <source>
        <dbReference type="EMBL" id="MBE1604279.1"/>
    </source>
</evidence>
<sequence length="178" mass="19389">MRVLDKDFGVGVHQHGNDHFANSLEGEPTMPKKVGATLVALCAAAMTIVASPGIASAADTSTTPTSKTSSDRGTEVDGPGMLSVAEHMRWNIYRVDFDFYVKDTAADGDHAEARVQELTADGRLHWFPWHKAIGNGAVNRFSTYVHDDAGVQAIRVEGCRRGDDLPDYCLVSSWAYQY</sequence>
<dbReference type="AlphaFoldDB" id="A0A927R7I5"/>
<keyword evidence="3" id="KW-1185">Reference proteome</keyword>
<comment type="caution">
    <text evidence="2">The sequence shown here is derived from an EMBL/GenBank/DDBJ whole genome shotgun (WGS) entry which is preliminary data.</text>
</comment>
<reference evidence="2" key="1">
    <citation type="submission" date="2020-10" db="EMBL/GenBank/DDBJ databases">
        <title>Sequencing the genomes of 1000 actinobacteria strains.</title>
        <authorList>
            <person name="Klenk H.-P."/>
        </authorList>
    </citation>
    <scope>NUCLEOTIDE SEQUENCE</scope>
    <source>
        <strain evidence="2">DSM 45354</strain>
    </source>
</reference>
<protein>
    <submittedName>
        <fullName evidence="2">Uncharacterized protein</fullName>
    </submittedName>
</protein>
<proteinExistence type="predicted"/>